<evidence type="ECO:0000256" key="4">
    <source>
        <dbReference type="ARBA" id="ARBA00023065"/>
    </source>
</evidence>
<dbReference type="OrthoDB" id="250802at2759"/>
<comment type="similarity">
    <text evidence="1 5">Belongs to the V-ATPase G subunit family.</text>
</comment>
<keyword evidence="6" id="KW-0175">Coiled coil</keyword>
<dbReference type="GeneID" id="28721461"/>
<accession>A0A109UX71</accession>
<comment type="subunit">
    <text evidence="5">V-ATPase is a heteromultimeric enzyme made up of two complexes: the ATP-hydrolytic V1 complex and the proton translocation V0 complex.</text>
</comment>
<dbReference type="GO" id="GO:0000221">
    <property type="term" value="C:vacuolar proton-transporting V-type ATPase, V1 domain"/>
    <property type="evidence" value="ECO:0007669"/>
    <property type="project" value="TreeGrafter"/>
</dbReference>
<dbReference type="PANTHER" id="PTHR12713:SF11">
    <property type="entry name" value="V-TYPE PROTON ATPASE SUBUNIT G"/>
    <property type="match status" value="1"/>
</dbReference>
<dbReference type="GO" id="GO:0046961">
    <property type="term" value="F:proton-transporting ATPase activity, rotational mechanism"/>
    <property type="evidence" value="ECO:0007669"/>
    <property type="project" value="InterPro"/>
</dbReference>
<dbReference type="STRING" id="45286.A0A109UX71"/>
<dbReference type="Proteomes" id="UP000243052">
    <property type="component" value="Chromosome ii"/>
</dbReference>
<evidence type="ECO:0000313" key="8">
    <source>
        <dbReference type="Proteomes" id="UP000243052"/>
    </source>
</evidence>
<keyword evidence="8" id="KW-1185">Reference proteome</keyword>
<gene>
    <name evidence="7" type="ORF">AW171_hschr21019</name>
</gene>
<protein>
    <recommendedName>
        <fullName evidence="5">V-type proton ATPase subunit G</fullName>
    </recommendedName>
</protein>
<evidence type="ECO:0000256" key="3">
    <source>
        <dbReference type="ARBA" id="ARBA00022781"/>
    </source>
</evidence>
<proteinExistence type="inferred from homology"/>
<dbReference type="InterPro" id="IPR005124">
    <property type="entry name" value="V-ATPase_G"/>
</dbReference>
<dbReference type="AlphaFoldDB" id="A0A109UX71"/>
<dbReference type="Gene3D" id="1.20.5.730">
    <property type="entry name" value="Single helix bin"/>
    <property type="match status" value="1"/>
</dbReference>
<name>A0A109UX71_9SACH</name>
<evidence type="ECO:0000256" key="6">
    <source>
        <dbReference type="SAM" id="Coils"/>
    </source>
</evidence>
<evidence type="ECO:0000313" key="7">
    <source>
        <dbReference type="EMBL" id="AMD19203.1"/>
    </source>
</evidence>
<dbReference type="Pfam" id="PF03179">
    <property type="entry name" value="V-ATPase_G"/>
    <property type="match status" value="1"/>
</dbReference>
<keyword evidence="3 5" id="KW-0375">Hydrogen ion transport</keyword>
<dbReference type="EMBL" id="CP014242">
    <property type="protein sequence ID" value="AMD19203.1"/>
    <property type="molecule type" value="Genomic_DNA"/>
</dbReference>
<dbReference type="PANTHER" id="PTHR12713">
    <property type="entry name" value="VACUOLAR ATP SYNTHASE SUBUNIT G"/>
    <property type="match status" value="1"/>
</dbReference>
<dbReference type="GO" id="GO:0016887">
    <property type="term" value="F:ATP hydrolysis activity"/>
    <property type="evidence" value="ECO:0007669"/>
    <property type="project" value="TreeGrafter"/>
</dbReference>
<dbReference type="FunFam" id="1.20.5.620:FF:000004">
    <property type="entry name" value="V-type proton ATPase subunit G"/>
    <property type="match status" value="1"/>
</dbReference>
<reference evidence="7 8" key="1">
    <citation type="submission" date="2016-01" db="EMBL/GenBank/DDBJ databases">
        <title>Genome sequence of the yeast Holleya sinecauda.</title>
        <authorList>
            <person name="Dietrich F.S."/>
        </authorList>
    </citation>
    <scope>NUCLEOTIDE SEQUENCE [LARGE SCALE GENOMIC DNA]</scope>
    <source>
        <strain evidence="7 8">ATCC 58844</strain>
    </source>
</reference>
<keyword evidence="2 5" id="KW-0813">Transport</keyword>
<dbReference type="RefSeq" id="XP_017986199.1">
    <property type="nucleotide sequence ID" value="XM_018130710.1"/>
</dbReference>
<organism evidence="7 8">
    <name type="scientific">Eremothecium sinecaudum</name>
    <dbReference type="NCBI Taxonomy" id="45286"/>
    <lineage>
        <taxon>Eukaryota</taxon>
        <taxon>Fungi</taxon>
        <taxon>Dikarya</taxon>
        <taxon>Ascomycota</taxon>
        <taxon>Saccharomycotina</taxon>
        <taxon>Saccharomycetes</taxon>
        <taxon>Saccharomycetales</taxon>
        <taxon>Saccharomycetaceae</taxon>
        <taxon>Eremothecium</taxon>
    </lineage>
</organism>
<dbReference type="NCBIfam" id="TIGR01147">
    <property type="entry name" value="V_ATP_synt_G"/>
    <property type="match status" value="1"/>
</dbReference>
<feature type="coiled-coil region" evidence="6">
    <location>
        <begin position="10"/>
        <end position="60"/>
    </location>
</feature>
<evidence type="ECO:0000256" key="2">
    <source>
        <dbReference type="ARBA" id="ARBA00022448"/>
    </source>
</evidence>
<sequence length="114" mass="12882">MSQSNGIATLLKAEKEAHEIVAKARQYRQEKLKQAKLDALEEINAYKLQKEKELKDFEAANAGGVDDLERTAEKQVQSELQEDRKVARQKKDAVINLLIEAVTTPQLELHINAN</sequence>
<comment type="function">
    <text evidence="5">Subunit of the V1 complex of vacuolar(H+)-ATPase (V-ATPase), a multisubunit enzyme composed of a peripheral complex (V1) that hydrolyzes ATP and a membrane integral complex (V0) that translocates protons. V-ATPase is responsible for acidifying and maintaining the pH of intracellular compartments and in some cell types, is targeted to the plasma membrane, where it is responsible for acidifying the extracellular environment.</text>
</comment>
<keyword evidence="4 5" id="KW-0406">Ion transport</keyword>
<dbReference type="Gene3D" id="1.20.5.620">
    <property type="entry name" value="F1F0 ATP synthase subunit B, membrane domain"/>
    <property type="match status" value="1"/>
</dbReference>
<evidence type="ECO:0000256" key="1">
    <source>
        <dbReference type="ARBA" id="ARBA00010066"/>
    </source>
</evidence>
<evidence type="ECO:0000256" key="5">
    <source>
        <dbReference type="RuleBase" id="RU364019"/>
    </source>
</evidence>